<evidence type="ECO:0000313" key="3">
    <source>
        <dbReference type="EMBL" id="MDC0713040.1"/>
    </source>
</evidence>
<keyword evidence="4" id="KW-1185">Reference proteome</keyword>
<dbReference type="EMBL" id="JAQNDM010000002">
    <property type="protein sequence ID" value="MDC0713040.1"/>
    <property type="molecule type" value="Genomic_DNA"/>
</dbReference>
<gene>
    <name evidence="3" type="ORF">POL68_31550</name>
</gene>
<dbReference type="RefSeq" id="WP_272143222.1">
    <property type="nucleotide sequence ID" value="NZ_JAQNDM010000002.1"/>
</dbReference>
<evidence type="ECO:0000256" key="1">
    <source>
        <dbReference type="SAM" id="MobiDB-lite"/>
    </source>
</evidence>
<evidence type="ECO:0000256" key="2">
    <source>
        <dbReference type="SAM" id="Phobius"/>
    </source>
</evidence>
<feature type="compositionally biased region" description="Pro residues" evidence="1">
    <location>
        <begin position="39"/>
        <end position="50"/>
    </location>
</feature>
<protein>
    <submittedName>
        <fullName evidence="3">Uncharacterized protein</fullName>
    </submittedName>
</protein>
<dbReference type="Proteomes" id="UP001221838">
    <property type="component" value="Unassembled WGS sequence"/>
</dbReference>
<proteinExistence type="predicted"/>
<reference evidence="3 4" key="1">
    <citation type="submission" date="2022-11" db="EMBL/GenBank/DDBJ databases">
        <title>Minimal conservation of predation-associated metabolite biosynthetic gene clusters underscores biosynthetic potential of Myxococcota including descriptions for ten novel species: Archangium lansinium sp. nov., Myxococcus landrumus sp. nov., Nannocystis bai.</title>
        <authorList>
            <person name="Ahearne A."/>
            <person name="Stevens C."/>
            <person name="Dowd S."/>
        </authorList>
    </citation>
    <scope>NUCLEOTIDE SEQUENCE [LARGE SCALE GENOMIC DNA]</scope>
    <source>
        <strain evidence="3 4">NCWAL01</strain>
    </source>
</reference>
<accession>A0ABT5DHC6</accession>
<organism evidence="3 4">
    <name type="scientific">Stigmatella ashevillensis</name>
    <dbReference type="NCBI Taxonomy" id="2995309"/>
    <lineage>
        <taxon>Bacteria</taxon>
        <taxon>Pseudomonadati</taxon>
        <taxon>Myxococcota</taxon>
        <taxon>Myxococcia</taxon>
        <taxon>Myxococcales</taxon>
        <taxon>Cystobacterineae</taxon>
        <taxon>Archangiaceae</taxon>
        <taxon>Stigmatella</taxon>
    </lineage>
</organism>
<keyword evidence="2" id="KW-0812">Transmembrane</keyword>
<comment type="caution">
    <text evidence="3">The sequence shown here is derived from an EMBL/GenBank/DDBJ whole genome shotgun (WGS) entry which is preliminary data.</text>
</comment>
<feature type="region of interest" description="Disordered" evidence="1">
    <location>
        <begin position="75"/>
        <end position="114"/>
    </location>
</feature>
<feature type="transmembrane region" description="Helical" evidence="2">
    <location>
        <begin position="12"/>
        <end position="30"/>
    </location>
</feature>
<sequence length="114" mass="12189">MKSRQGSGPQRSWGHVLLGSAAGLLGALVGRKLARRQVPEPPSVQPPSVQPPSVQLPTAQPFKALSSFALLDSEFEQEASSAEEAPSAQAPRFRRGPNGREHYEALGTEPTYSL</sequence>
<keyword evidence="2" id="KW-0472">Membrane</keyword>
<feature type="region of interest" description="Disordered" evidence="1">
    <location>
        <begin position="36"/>
        <end position="58"/>
    </location>
</feature>
<evidence type="ECO:0000313" key="4">
    <source>
        <dbReference type="Proteomes" id="UP001221838"/>
    </source>
</evidence>
<feature type="compositionally biased region" description="Low complexity" evidence="1">
    <location>
        <begin position="78"/>
        <end position="91"/>
    </location>
</feature>
<keyword evidence="2" id="KW-1133">Transmembrane helix</keyword>
<name>A0ABT5DHC6_9BACT</name>